<evidence type="ECO:0000313" key="8">
    <source>
        <dbReference type="Proteomes" id="UP000078046"/>
    </source>
</evidence>
<accession>A0A177B1P5</accession>
<dbReference type="AlphaFoldDB" id="A0A177B1P5"/>
<reference evidence="7 8" key="1">
    <citation type="submission" date="2016-04" db="EMBL/GenBank/DDBJ databases">
        <title>The genome of Intoshia linei affirms orthonectids as highly simplified spiralians.</title>
        <authorList>
            <person name="Mikhailov K.V."/>
            <person name="Slusarev G.S."/>
            <person name="Nikitin M.A."/>
            <person name="Logacheva M.D."/>
            <person name="Penin A."/>
            <person name="Aleoshin V."/>
            <person name="Panchin Y.V."/>
        </authorList>
    </citation>
    <scope>NUCLEOTIDE SEQUENCE [LARGE SCALE GENOMIC DNA]</scope>
    <source>
        <strain evidence="7">Intl2013</strain>
        <tissue evidence="7">Whole animal</tissue>
    </source>
</reference>
<dbReference type="PANTHER" id="PTHR12385:SF12">
    <property type="entry name" value="CHOLINE TRANSPORTER-LIKE PROTEIN"/>
    <property type="match status" value="1"/>
</dbReference>
<comment type="caution">
    <text evidence="7">The sequence shown here is derived from an EMBL/GenBank/DDBJ whole genome shotgun (WGS) entry which is preliminary data.</text>
</comment>
<gene>
    <name evidence="7" type="ORF">A3Q56_04613</name>
</gene>
<evidence type="ECO:0000313" key="7">
    <source>
        <dbReference type="EMBL" id="OAF67652.1"/>
    </source>
</evidence>
<keyword evidence="3 6" id="KW-0812">Transmembrane</keyword>
<dbReference type="GO" id="GO:0022857">
    <property type="term" value="F:transmembrane transporter activity"/>
    <property type="evidence" value="ECO:0007669"/>
    <property type="project" value="UniProtKB-UniRule"/>
</dbReference>
<feature type="transmembrane region" description="Helical" evidence="6">
    <location>
        <begin position="566"/>
        <end position="588"/>
    </location>
</feature>
<keyword evidence="5 6" id="KW-0472">Membrane</keyword>
<evidence type="ECO:0000256" key="4">
    <source>
        <dbReference type="ARBA" id="ARBA00022989"/>
    </source>
</evidence>
<feature type="transmembrane region" description="Helical" evidence="6">
    <location>
        <begin position="229"/>
        <end position="250"/>
    </location>
</feature>
<feature type="transmembrane region" description="Helical" evidence="6">
    <location>
        <begin position="516"/>
        <end position="544"/>
    </location>
</feature>
<feature type="transmembrane region" description="Helical" evidence="6">
    <location>
        <begin position="322"/>
        <end position="346"/>
    </location>
</feature>
<dbReference type="Proteomes" id="UP000078046">
    <property type="component" value="Unassembled WGS sequence"/>
</dbReference>
<feature type="transmembrane region" description="Helical" evidence="6">
    <location>
        <begin position="202"/>
        <end position="223"/>
    </location>
</feature>
<dbReference type="OrthoDB" id="420519at2759"/>
<keyword evidence="8" id="KW-1185">Reference proteome</keyword>
<name>A0A177B1P5_9BILA</name>
<dbReference type="InterPro" id="IPR007603">
    <property type="entry name" value="Choline_transptr-like"/>
</dbReference>
<comment type="function">
    <text evidence="6">Choline transporter.</text>
</comment>
<comment type="subcellular location">
    <subcellularLocation>
        <location evidence="6">Cell membrane</location>
        <topology evidence="6">Multi-pass membrane protein</topology>
    </subcellularLocation>
    <subcellularLocation>
        <location evidence="1">Membrane</location>
        <topology evidence="1">Multi-pass membrane protein</topology>
    </subcellularLocation>
</comment>
<dbReference type="PANTHER" id="PTHR12385">
    <property type="entry name" value="CHOLINE TRANSPORTER-LIKE (SLC FAMILY 44)"/>
    <property type="match status" value="1"/>
</dbReference>
<keyword evidence="4 6" id="KW-1133">Transmembrane helix</keyword>
<feature type="transmembrane region" description="Helical" evidence="6">
    <location>
        <begin position="358"/>
        <end position="374"/>
    </location>
</feature>
<sequence length="642" mass="72161">MEAINNIESFNKNYMSDGRKEKKRTDILFLIIFITFNVGLFGCAIYTAIYADMGKILHGFDSFGNTCGKDNTKSNLPNIPGLSNFDATNREKVLYYDWMNPIDAVKLCVSVCPKIKVSQITAFEDYTDYCMYNITAKPTDEKYYSAQGPCPSLPIYPSNSIFNRCVPKASELVAFTSFLKSNSLKSFGERLLADVIGSYQSILILSGLAFLIGFVVIILLYILTPILVWAVTFLSVLSLLVASGFLWWQYAIMTGRIPSTDSPYIDTDKNVILGFAIVATIATIILLIIIIAIRKQLLLVVALFKETSYFIRSKPSIMIQPLLTAIVLIITCLIYAVFLIAIRTAATPTLKSLGKLNIINYTLSNSFYVIWYIVLFATIWWIEFILSCQQMIIGSVVAAWYFQRDKSKVYISIFGEIKNIFVYYIGSIALGSLVILIVTIPRFILSYIKETCTAAKNPVAQFLLKCCICCLWCLEKFIRFLNKSAYVIIAIESIHFCGAARKAFQIITSNVIRVAALNMVGAFVIFLGKLSVVALSVTVSVAWFQKFGIDFNSINSDTNNLQLENYWVPLLIVSLFAYVIGHCIFTVYDTAIDAMLLCFCEDCNMNDGSPEKPYYMRTQLMEAVNLHNDTTSAQKYQSIETQ</sequence>
<feature type="transmembrane region" description="Helical" evidence="6">
    <location>
        <begin position="27"/>
        <end position="49"/>
    </location>
</feature>
<evidence type="ECO:0000256" key="3">
    <source>
        <dbReference type="ARBA" id="ARBA00022692"/>
    </source>
</evidence>
<protein>
    <recommendedName>
        <fullName evidence="6">Choline transporter-like protein</fullName>
    </recommendedName>
</protein>
<feature type="transmembrane region" description="Helical" evidence="6">
    <location>
        <begin position="271"/>
        <end position="293"/>
    </location>
</feature>
<proteinExistence type="inferred from homology"/>
<dbReference type="Pfam" id="PF04515">
    <property type="entry name" value="Choline_transpo"/>
    <property type="match status" value="1"/>
</dbReference>
<dbReference type="GO" id="GO:0005886">
    <property type="term" value="C:plasma membrane"/>
    <property type="evidence" value="ECO:0007669"/>
    <property type="project" value="UniProtKB-SubCell"/>
</dbReference>
<evidence type="ECO:0000256" key="2">
    <source>
        <dbReference type="ARBA" id="ARBA00007168"/>
    </source>
</evidence>
<evidence type="ECO:0000256" key="5">
    <source>
        <dbReference type="ARBA" id="ARBA00023136"/>
    </source>
</evidence>
<feature type="transmembrane region" description="Helical" evidence="6">
    <location>
        <begin position="421"/>
        <end position="440"/>
    </location>
</feature>
<organism evidence="7 8">
    <name type="scientific">Intoshia linei</name>
    <dbReference type="NCBI Taxonomy" id="1819745"/>
    <lineage>
        <taxon>Eukaryota</taxon>
        <taxon>Metazoa</taxon>
        <taxon>Spiralia</taxon>
        <taxon>Lophotrochozoa</taxon>
        <taxon>Mesozoa</taxon>
        <taxon>Orthonectida</taxon>
        <taxon>Rhopaluridae</taxon>
        <taxon>Intoshia</taxon>
    </lineage>
</organism>
<comment type="similarity">
    <text evidence="2 6">Belongs to the CTL (choline transporter-like) family.</text>
</comment>
<feature type="transmembrane region" description="Helical" evidence="6">
    <location>
        <begin position="380"/>
        <end position="401"/>
    </location>
</feature>
<evidence type="ECO:0000256" key="6">
    <source>
        <dbReference type="RuleBase" id="RU368066"/>
    </source>
</evidence>
<dbReference type="EMBL" id="LWCA01000607">
    <property type="protein sequence ID" value="OAF67652.1"/>
    <property type="molecule type" value="Genomic_DNA"/>
</dbReference>
<evidence type="ECO:0000256" key="1">
    <source>
        <dbReference type="ARBA" id="ARBA00004141"/>
    </source>
</evidence>